<evidence type="ECO:0000256" key="6">
    <source>
        <dbReference type="ARBA" id="ARBA00023065"/>
    </source>
</evidence>
<comment type="similarity">
    <text evidence="2">Belongs to the porin LamB (TC 1.B.3) family.</text>
</comment>
<keyword evidence="3" id="KW-0813">Transport</keyword>
<keyword evidence="9" id="KW-0998">Cell outer membrane</keyword>
<dbReference type="CDD" id="cd01346">
    <property type="entry name" value="Maltoporin-like"/>
    <property type="match status" value="1"/>
</dbReference>
<dbReference type="PANTHER" id="PTHR38762:SF1">
    <property type="entry name" value="CRYPTIC OUTER MEMBRANE PORIN BGLH-RELATED"/>
    <property type="match status" value="1"/>
</dbReference>
<keyword evidence="7" id="KW-0626">Porin</keyword>
<reference evidence="11 12" key="1">
    <citation type="journal article" date="2011" name="J. Bacteriol.">
        <title>Genome sequence of Chthoniobacter flavus Ellin428, an aerobic heterotrophic soil bacterium.</title>
        <authorList>
            <person name="Kant R."/>
            <person name="van Passel M.W."/>
            <person name="Palva A."/>
            <person name="Lucas S."/>
            <person name="Lapidus A."/>
            <person name="Glavina Del Rio T."/>
            <person name="Dalin E."/>
            <person name="Tice H."/>
            <person name="Bruce D."/>
            <person name="Goodwin L."/>
            <person name="Pitluck S."/>
            <person name="Larimer F.W."/>
            <person name="Land M.L."/>
            <person name="Hauser L."/>
            <person name="Sangwan P."/>
            <person name="de Vos W.M."/>
            <person name="Janssen P.H."/>
            <person name="Smidt H."/>
        </authorList>
    </citation>
    <scope>NUCLEOTIDE SEQUENCE [LARGE SCALE GENOMIC DNA]</scope>
    <source>
        <strain evidence="11 12">Ellin428</strain>
    </source>
</reference>
<dbReference type="GO" id="GO:0009279">
    <property type="term" value="C:cell outer membrane"/>
    <property type="evidence" value="ECO:0007669"/>
    <property type="project" value="UniProtKB-SubCell"/>
</dbReference>
<dbReference type="InterPro" id="IPR003192">
    <property type="entry name" value="Porin_LamB"/>
</dbReference>
<comment type="caution">
    <text evidence="11">The sequence shown here is derived from an EMBL/GenBank/DDBJ whole genome shotgun (WGS) entry which is preliminary data.</text>
</comment>
<feature type="region of interest" description="Disordered" evidence="10">
    <location>
        <begin position="66"/>
        <end position="85"/>
    </location>
</feature>
<dbReference type="InterPro" id="IPR036998">
    <property type="entry name" value="Porin_LamB_sf"/>
</dbReference>
<dbReference type="EMBL" id="ABVL01000003">
    <property type="protein sequence ID" value="EDY20835.1"/>
    <property type="molecule type" value="Genomic_DNA"/>
</dbReference>
<sequence length="532" mass="59033">MDAFRKQIEGELATMKANYESHIQQLESRISTLENDNARLQRQAKAAPAPAPSSSEIASLQRRVSELELTTEEHSATTGTTSRQTAANADAIKNIELKLEADATETRDIYRDEGFPFDVRKFYDLPQPFEFHGYLRSGFGMNGEGGKMEAFQAPGAGAKFRLGNEADTYGELTLVHNWLRLDDPTASPFVRTTATLSYSTGENFSFDSLNNQAQGNDFALRQAYVEAGNVLQSAPDFRFWVGQRYYQRHDIHLDDFYYLDMSGYGGGVEDVPIGKFAKLSLAWLGGSVDHYVTHNGDVAKQNIDLRLSDIKAPFGKVTLWFDWASTKGGEVRNVFNPDGSPLRIESSAGWAVGLIHRTEDEKLLGGYNEFSVQYGQGAAYNFASTLDFSGPDLGDAHRFRVTDNFVIQPSPHFAVQAVGIYEDTDFGGPNSRNRWASLGARPVYFFNDRFSIALEAGVDWTKTDSLGTDGHLWKITLAPQISRGGKYFSRPVLRAFVTYAAWSDGFKGHVGGDAYENTTSGLSYGLQAEAWW</sequence>
<dbReference type="eggNOG" id="COG4580">
    <property type="taxonomic scope" value="Bacteria"/>
</dbReference>
<evidence type="ECO:0000256" key="8">
    <source>
        <dbReference type="ARBA" id="ARBA00023136"/>
    </source>
</evidence>
<feature type="region of interest" description="Disordered" evidence="10">
    <location>
        <begin position="41"/>
        <end position="60"/>
    </location>
</feature>
<evidence type="ECO:0000256" key="4">
    <source>
        <dbReference type="ARBA" id="ARBA00022452"/>
    </source>
</evidence>
<dbReference type="GO" id="GO:0046930">
    <property type="term" value="C:pore complex"/>
    <property type="evidence" value="ECO:0007669"/>
    <property type="project" value="UniProtKB-KW"/>
</dbReference>
<dbReference type="GO" id="GO:0015144">
    <property type="term" value="F:carbohydrate transmembrane transporter activity"/>
    <property type="evidence" value="ECO:0007669"/>
    <property type="project" value="TreeGrafter"/>
</dbReference>
<keyword evidence="12" id="KW-1185">Reference proteome</keyword>
<feature type="compositionally biased region" description="Basic and acidic residues" evidence="10">
    <location>
        <begin position="66"/>
        <end position="75"/>
    </location>
</feature>
<dbReference type="Proteomes" id="UP000005824">
    <property type="component" value="Unassembled WGS sequence"/>
</dbReference>
<feature type="compositionally biased region" description="Low complexity" evidence="10">
    <location>
        <begin position="46"/>
        <end position="55"/>
    </location>
</feature>
<dbReference type="AlphaFoldDB" id="B4CX37"/>
<evidence type="ECO:0000256" key="2">
    <source>
        <dbReference type="ARBA" id="ARBA00007055"/>
    </source>
</evidence>
<proteinExistence type="inferred from homology"/>
<evidence type="ECO:0000256" key="9">
    <source>
        <dbReference type="ARBA" id="ARBA00023237"/>
    </source>
</evidence>
<accession>B4CX37</accession>
<keyword evidence="8" id="KW-0472">Membrane</keyword>
<dbReference type="Gene3D" id="2.40.170.10">
    <property type="entry name" value="Porin, LamB type"/>
    <property type="match status" value="1"/>
</dbReference>
<keyword evidence="4" id="KW-1134">Transmembrane beta strand</keyword>
<name>B4CX37_9BACT</name>
<evidence type="ECO:0000256" key="1">
    <source>
        <dbReference type="ARBA" id="ARBA00004571"/>
    </source>
</evidence>
<dbReference type="SUPFAM" id="SSF56935">
    <property type="entry name" value="Porins"/>
    <property type="match status" value="1"/>
</dbReference>
<evidence type="ECO:0000313" key="12">
    <source>
        <dbReference type="Proteomes" id="UP000005824"/>
    </source>
</evidence>
<comment type="subcellular location">
    <subcellularLocation>
        <location evidence="1">Cell outer membrane</location>
        <topology evidence="1">Multi-pass membrane protein</topology>
    </subcellularLocation>
</comment>
<dbReference type="PANTHER" id="PTHR38762">
    <property type="entry name" value="CRYPTIC OUTER MEMBRANE PORIN BGLH-RELATED"/>
    <property type="match status" value="1"/>
</dbReference>
<dbReference type="InParanoid" id="B4CX37"/>
<dbReference type="GO" id="GO:0015774">
    <property type="term" value="P:polysaccharide transport"/>
    <property type="evidence" value="ECO:0007669"/>
    <property type="project" value="TreeGrafter"/>
</dbReference>
<dbReference type="GO" id="GO:0006811">
    <property type="term" value="P:monoatomic ion transport"/>
    <property type="evidence" value="ECO:0007669"/>
    <property type="project" value="UniProtKB-KW"/>
</dbReference>
<dbReference type="FunCoup" id="B4CX37">
    <property type="interactions" value="9"/>
</dbReference>
<evidence type="ECO:0000313" key="11">
    <source>
        <dbReference type="EMBL" id="EDY20835.1"/>
    </source>
</evidence>
<dbReference type="GO" id="GO:0015288">
    <property type="term" value="F:porin activity"/>
    <property type="evidence" value="ECO:0007669"/>
    <property type="project" value="UniProtKB-KW"/>
</dbReference>
<dbReference type="STRING" id="497964.CfE428DRAFT_1128"/>
<evidence type="ECO:0000256" key="5">
    <source>
        <dbReference type="ARBA" id="ARBA00022692"/>
    </source>
</evidence>
<dbReference type="Pfam" id="PF02264">
    <property type="entry name" value="LamB"/>
    <property type="match status" value="1"/>
</dbReference>
<protein>
    <submittedName>
        <fullName evidence="11">Porin LamB type</fullName>
    </submittedName>
</protein>
<evidence type="ECO:0000256" key="3">
    <source>
        <dbReference type="ARBA" id="ARBA00022448"/>
    </source>
</evidence>
<keyword evidence="5" id="KW-0812">Transmembrane</keyword>
<evidence type="ECO:0000256" key="7">
    <source>
        <dbReference type="ARBA" id="ARBA00023114"/>
    </source>
</evidence>
<dbReference type="InterPro" id="IPR050286">
    <property type="entry name" value="G_neg_Bact_CarbUptk_Porin"/>
</dbReference>
<gene>
    <name evidence="11" type="ORF">CfE428DRAFT_1128</name>
</gene>
<keyword evidence="6" id="KW-0406">Ion transport</keyword>
<evidence type="ECO:0000256" key="10">
    <source>
        <dbReference type="SAM" id="MobiDB-lite"/>
    </source>
</evidence>
<organism evidence="11 12">
    <name type="scientific">Chthoniobacter flavus Ellin428</name>
    <dbReference type="NCBI Taxonomy" id="497964"/>
    <lineage>
        <taxon>Bacteria</taxon>
        <taxon>Pseudomonadati</taxon>
        <taxon>Verrucomicrobiota</taxon>
        <taxon>Spartobacteria</taxon>
        <taxon>Chthoniobacterales</taxon>
        <taxon>Chthoniobacteraceae</taxon>
        <taxon>Chthoniobacter</taxon>
    </lineage>
</organism>